<proteinExistence type="predicted"/>
<gene>
    <name evidence="1" type="ORF">MM415B01736_0003</name>
</gene>
<organism evidence="1">
    <name type="scientific">viral metagenome</name>
    <dbReference type="NCBI Taxonomy" id="1070528"/>
    <lineage>
        <taxon>unclassified sequences</taxon>
        <taxon>metagenomes</taxon>
        <taxon>organismal metagenomes</taxon>
    </lineage>
</organism>
<protein>
    <submittedName>
        <fullName evidence="1">Uncharacterized protein</fullName>
    </submittedName>
</protein>
<dbReference type="AlphaFoldDB" id="A0A6M3IJ27"/>
<dbReference type="EMBL" id="MT141251">
    <property type="protein sequence ID" value="QJA57037.1"/>
    <property type="molecule type" value="Genomic_DNA"/>
</dbReference>
<evidence type="ECO:0000313" key="1">
    <source>
        <dbReference type="EMBL" id="QJA57037.1"/>
    </source>
</evidence>
<accession>A0A6M3IJ27</accession>
<name>A0A6M3IJ27_9ZZZZ</name>
<reference evidence="1" key="1">
    <citation type="submission" date="2020-03" db="EMBL/GenBank/DDBJ databases">
        <title>The deep terrestrial virosphere.</title>
        <authorList>
            <person name="Holmfeldt K."/>
            <person name="Nilsson E."/>
            <person name="Simone D."/>
            <person name="Lopez-Fernandez M."/>
            <person name="Wu X."/>
            <person name="de Brujin I."/>
            <person name="Lundin D."/>
            <person name="Andersson A."/>
            <person name="Bertilsson S."/>
            <person name="Dopson M."/>
        </authorList>
    </citation>
    <scope>NUCLEOTIDE SEQUENCE</scope>
    <source>
        <strain evidence="1">MM415B01736</strain>
    </source>
</reference>
<sequence length="165" mass="18656">MTNIISAIIGALFAGWIAWFITKRNTDRTILASLALNRIQERRKAAATFRNEFLGLLLVLKDTIELPNEDIPKAFVSYVHCLYPKHAAAVIAFAPYLGRDGIERINKAWFDYCFPNGIKKGTKDEEKYAHPLDDYGTMPENKARKVALEKIEKLLSISGHIISFS</sequence>